<dbReference type="InterPro" id="IPR039255">
    <property type="entry name" value="YceD_bac"/>
</dbReference>
<evidence type="ECO:0000256" key="5">
    <source>
        <dbReference type="ARBA" id="ARBA00031841"/>
    </source>
</evidence>
<dbReference type="InterPro" id="IPR003772">
    <property type="entry name" value="YceD"/>
</dbReference>
<evidence type="ECO:0000256" key="3">
    <source>
        <dbReference type="ARBA" id="ARBA00015716"/>
    </source>
</evidence>
<dbReference type="Proteomes" id="UP000760480">
    <property type="component" value="Unassembled WGS sequence"/>
</dbReference>
<keyword evidence="4" id="KW-0690">Ribosome biogenesis</keyword>
<evidence type="ECO:0000256" key="2">
    <source>
        <dbReference type="ARBA" id="ARBA00010740"/>
    </source>
</evidence>
<dbReference type="Pfam" id="PF02620">
    <property type="entry name" value="YceD"/>
    <property type="match status" value="1"/>
</dbReference>
<dbReference type="PANTHER" id="PTHR38099:SF1">
    <property type="entry name" value="LARGE RIBOSOMAL RNA SUBUNIT ACCUMULATION PROTEIN YCED"/>
    <property type="match status" value="1"/>
</dbReference>
<sequence>MAKWKRESDDGHRAGFRAWRQRGEQVGNLNNYAEFGFILTEIEHAYIIPRLMQIPTLPDRIDPWQLAAENGRLDGELRLAALPRLAALLEHANGTVSVALAAGVDEQGLRFVEGSLQTEVELICQRCLGPLRLPLRVAVSLALIRAESEPEFARLPSQREPLLAAGADLAVADLVEDELLLALPQIPRHRDARECEAAGYHAPPSQPTPNVGQPQAFAALASLLQDSKRSN</sequence>
<evidence type="ECO:0000313" key="6">
    <source>
        <dbReference type="EMBL" id="NMQ18643.1"/>
    </source>
</evidence>
<dbReference type="EMBL" id="SPMZ01000015">
    <property type="protein sequence ID" value="NMQ18643.1"/>
    <property type="molecule type" value="Genomic_DNA"/>
</dbReference>
<dbReference type="PANTHER" id="PTHR38099">
    <property type="entry name" value="LARGE RIBOSOMAL RNA SUBUNIT ACCUMULATION PROTEIN YCED"/>
    <property type="match status" value="1"/>
</dbReference>
<evidence type="ECO:0000256" key="1">
    <source>
        <dbReference type="ARBA" id="ARBA00002868"/>
    </source>
</evidence>
<name>A0ABX1TGZ7_9GAMM</name>
<reference evidence="6 7" key="1">
    <citation type="submission" date="2019-03" db="EMBL/GenBank/DDBJ databases">
        <title>Metabolic reconstructions from genomes of highly enriched 'Candidatus Accumulibacter' and 'Candidatus Competibacter' bioreactor populations.</title>
        <authorList>
            <person name="Annavajhala M.K."/>
            <person name="Welles L."/>
            <person name="Abbas B."/>
            <person name="Sorokin D."/>
            <person name="Park H."/>
            <person name="Van Loosdrecht M."/>
            <person name="Chandran K."/>
        </authorList>
    </citation>
    <scope>NUCLEOTIDE SEQUENCE [LARGE SCALE GENOMIC DNA]</scope>
    <source>
        <strain evidence="6 7">SBR_G</strain>
    </source>
</reference>
<organism evidence="6 7">
    <name type="scientific">Candidatus Competibacter phosphatis</name>
    <dbReference type="NCBI Taxonomy" id="221280"/>
    <lineage>
        <taxon>Bacteria</taxon>
        <taxon>Pseudomonadati</taxon>
        <taxon>Pseudomonadota</taxon>
        <taxon>Gammaproteobacteria</taxon>
        <taxon>Candidatus Competibacteraceae</taxon>
        <taxon>Candidatus Competibacter</taxon>
    </lineage>
</organism>
<proteinExistence type="inferred from homology"/>
<evidence type="ECO:0000256" key="4">
    <source>
        <dbReference type="ARBA" id="ARBA00022517"/>
    </source>
</evidence>
<keyword evidence="7" id="KW-1185">Reference proteome</keyword>
<comment type="caution">
    <text evidence="6">The sequence shown here is derived from an EMBL/GenBank/DDBJ whole genome shotgun (WGS) entry which is preliminary data.</text>
</comment>
<evidence type="ECO:0000313" key="7">
    <source>
        <dbReference type="Proteomes" id="UP000760480"/>
    </source>
</evidence>
<protein>
    <recommendedName>
        <fullName evidence="3">Large ribosomal RNA subunit accumulation protein YceD</fullName>
    </recommendedName>
    <alternativeName>
        <fullName evidence="5">23S rRNA accumulation protein YceD</fullName>
    </alternativeName>
</protein>
<comment type="function">
    <text evidence="1">Plays a role in synthesis, processing and/or stability of 23S rRNA.</text>
</comment>
<comment type="similarity">
    <text evidence="2">Belongs to the DUF177 domain family.</text>
</comment>
<gene>
    <name evidence="6" type="ORF">E4P82_05150</name>
</gene>
<accession>A0ABX1TGZ7</accession>